<accession>A0AA43S5P5</accession>
<organism evidence="1 2">
    <name type="scientific">Polynucleobacter sphagniphilus</name>
    <dbReference type="NCBI Taxonomy" id="1743169"/>
    <lineage>
        <taxon>Bacteria</taxon>
        <taxon>Pseudomonadati</taxon>
        <taxon>Pseudomonadota</taxon>
        <taxon>Betaproteobacteria</taxon>
        <taxon>Burkholderiales</taxon>
        <taxon>Burkholderiaceae</taxon>
        <taxon>Polynucleobacter</taxon>
    </lineage>
</organism>
<dbReference type="Proteomes" id="UP001161160">
    <property type="component" value="Unassembled WGS sequence"/>
</dbReference>
<protein>
    <submittedName>
        <fullName evidence="1">Uncharacterized protein</fullName>
    </submittedName>
</protein>
<gene>
    <name evidence="1" type="ORF">M2127_002103</name>
</gene>
<dbReference type="AlphaFoldDB" id="A0AA43S5P5"/>
<name>A0AA43S5P5_9BURK</name>
<reference evidence="1" key="1">
    <citation type="submission" date="2023-04" db="EMBL/GenBank/DDBJ databases">
        <title>Genome Encyclopedia of Bacteria and Archaea VI: Functional Genomics of Type Strains.</title>
        <authorList>
            <person name="Whitman W."/>
        </authorList>
    </citation>
    <scope>NUCLEOTIDE SEQUENCE</scope>
    <source>
        <strain evidence="1">Enz.4-51</strain>
    </source>
</reference>
<evidence type="ECO:0000313" key="2">
    <source>
        <dbReference type="Proteomes" id="UP001161160"/>
    </source>
</evidence>
<dbReference type="RefSeq" id="WP_280757017.1">
    <property type="nucleotide sequence ID" value="NZ_JARXXW010000015.1"/>
</dbReference>
<keyword evidence="2" id="KW-1185">Reference proteome</keyword>
<sequence>MKRKFVIFAPSYSELSGGAIALHKLCDLLNKSGNEAYLYPMFESYEFHPYNAHLANLMIQGWDSTFHVKHTRAFDQVSELEERKQFYLTNPGFSTPVLMPDPNLSFDDQWVIIYPEVTFGNPLRAKNVVRWLLHNPGFHTGKIYYSPNELYFRYSNTVNPFSFPGSKTSLLELQILHLPLGYYYRPELEKERNGTAYCARKGGGSPVQHSLENSILIDGKSHQEVANIFRSVKTFISYDPMTLYSNLAVLCGCSSVVIPSAGASETEWQRDPRRHYGVAYGIENISKANATAHLALEGLLSIESESASLIKPFVTQVEEYFLS</sequence>
<proteinExistence type="predicted"/>
<comment type="caution">
    <text evidence="1">The sequence shown here is derived from an EMBL/GenBank/DDBJ whole genome shotgun (WGS) entry which is preliminary data.</text>
</comment>
<dbReference type="EMBL" id="JARXYA010000014">
    <property type="protein sequence ID" value="MDH6504774.1"/>
    <property type="molecule type" value="Genomic_DNA"/>
</dbReference>
<evidence type="ECO:0000313" key="1">
    <source>
        <dbReference type="EMBL" id="MDH6504774.1"/>
    </source>
</evidence>